<dbReference type="EMBL" id="BAAAGS010000019">
    <property type="protein sequence ID" value="GAA0530250.1"/>
    <property type="molecule type" value="Genomic_DNA"/>
</dbReference>
<dbReference type="InterPro" id="IPR048799">
    <property type="entry name" value="P68_RBP_TagC-like_beta-prop"/>
</dbReference>
<name>A0ABN1D177_SACER</name>
<dbReference type="SUPFAM" id="SSF63825">
    <property type="entry name" value="YWTD domain"/>
    <property type="match status" value="1"/>
</dbReference>
<dbReference type="PROSITE" id="PS51318">
    <property type="entry name" value="TAT"/>
    <property type="match status" value="1"/>
</dbReference>
<gene>
    <name evidence="2" type="ORF">GCM10009533_31830</name>
</gene>
<organism evidence="2 3">
    <name type="scientific">Saccharopolyspora erythraea</name>
    <name type="common">Streptomyces erythraeus</name>
    <dbReference type="NCBI Taxonomy" id="1836"/>
    <lineage>
        <taxon>Bacteria</taxon>
        <taxon>Bacillati</taxon>
        <taxon>Actinomycetota</taxon>
        <taxon>Actinomycetes</taxon>
        <taxon>Pseudonocardiales</taxon>
        <taxon>Pseudonocardiaceae</taxon>
        <taxon>Saccharopolyspora</taxon>
    </lineage>
</organism>
<keyword evidence="3" id="KW-1185">Reference proteome</keyword>
<evidence type="ECO:0000313" key="3">
    <source>
        <dbReference type="Proteomes" id="UP001500729"/>
    </source>
</evidence>
<accession>A0ABN1D177</accession>
<evidence type="ECO:0000259" key="1">
    <source>
        <dbReference type="Pfam" id="PF21311"/>
    </source>
</evidence>
<dbReference type="RefSeq" id="WP_009949118.1">
    <property type="nucleotide sequence ID" value="NZ_BAAAGS010000019.1"/>
</dbReference>
<proteinExistence type="predicted"/>
<dbReference type="Pfam" id="PF21311">
    <property type="entry name" value="Phage_RBD_prop"/>
    <property type="match status" value="1"/>
</dbReference>
<reference evidence="2 3" key="1">
    <citation type="journal article" date="2019" name="Int. J. Syst. Evol. Microbiol.">
        <title>The Global Catalogue of Microorganisms (GCM) 10K type strain sequencing project: providing services to taxonomists for standard genome sequencing and annotation.</title>
        <authorList>
            <consortium name="The Broad Institute Genomics Platform"/>
            <consortium name="The Broad Institute Genome Sequencing Center for Infectious Disease"/>
            <person name="Wu L."/>
            <person name="Ma J."/>
        </authorList>
    </citation>
    <scope>NUCLEOTIDE SEQUENCE [LARGE SCALE GENOMIC DNA]</scope>
    <source>
        <strain evidence="2 3">JCM 10303</strain>
    </source>
</reference>
<feature type="domain" description="P68 RBP/TagC-like beta-propeller" evidence="1">
    <location>
        <begin position="72"/>
        <end position="325"/>
    </location>
</feature>
<sequence length="332" mass="35296">MAEPSKRLNRRGLLRAGAGLAAAAGLGAAAGPGAAAAGPSAGAADVPASKRFDLRAPSHDLFRHKTLRDDTVQQSFTFDNANRRLFVVQRRNGTDSAAGDLCVTQLDFAGNQLGYMYLTGFGHGVSIAAEPVGSASYLWTEVDANANGYGRRLARFQFRNGTTLPNSSTGLAKFTPVADATEHTCAVDPVHGRLVVRYHRGGAKRFAVYELARASAGDFGTRLADFAQPSLGSPAPVFQGYTAFGRYLYLLDGESYDSSPTLNSHVTSVDINTGEIAEGPVVTRAGESLTYREPEGMAVYRTEAGEPRLFLGFASGTAGDRRCNLFYKNVLV</sequence>
<dbReference type="Proteomes" id="UP001500729">
    <property type="component" value="Unassembled WGS sequence"/>
</dbReference>
<evidence type="ECO:0000313" key="2">
    <source>
        <dbReference type="EMBL" id="GAA0530250.1"/>
    </source>
</evidence>
<comment type="caution">
    <text evidence="2">The sequence shown here is derived from an EMBL/GenBank/DDBJ whole genome shotgun (WGS) entry which is preliminary data.</text>
</comment>
<dbReference type="InterPro" id="IPR006311">
    <property type="entry name" value="TAT_signal"/>
</dbReference>
<protein>
    <recommendedName>
        <fullName evidence="1">P68 RBP/TagC-like beta-propeller domain-containing protein</fullName>
    </recommendedName>
</protein>